<gene>
    <name evidence="5" type="ORF">MCOR_1218</name>
</gene>
<evidence type="ECO:0000313" key="5">
    <source>
        <dbReference type="EMBL" id="CAC5357652.1"/>
    </source>
</evidence>
<evidence type="ECO:0000313" key="6">
    <source>
        <dbReference type="Proteomes" id="UP000507470"/>
    </source>
</evidence>
<protein>
    <recommendedName>
        <fullName evidence="7">DDE Tnp4 domain-containing protein</fullName>
    </recommendedName>
</protein>
<evidence type="ECO:0000259" key="3">
    <source>
        <dbReference type="Pfam" id="PF13359"/>
    </source>
</evidence>
<dbReference type="AlphaFoldDB" id="A0A6J7ZY30"/>
<dbReference type="EMBL" id="CACVKT020000214">
    <property type="protein sequence ID" value="CAC5357652.1"/>
    <property type="molecule type" value="Genomic_DNA"/>
</dbReference>
<evidence type="ECO:0000256" key="1">
    <source>
        <dbReference type="ARBA" id="ARBA00001968"/>
    </source>
</evidence>
<name>A0A6J7ZY30_MYTCO</name>
<evidence type="ECO:0000256" key="2">
    <source>
        <dbReference type="ARBA" id="ARBA00022723"/>
    </source>
</evidence>
<dbReference type="InterPro" id="IPR027806">
    <property type="entry name" value="HARBI1_dom"/>
</dbReference>
<keyword evidence="2" id="KW-0479">Metal-binding</keyword>
<organism evidence="5 6">
    <name type="scientific">Mytilus coruscus</name>
    <name type="common">Sea mussel</name>
    <dbReference type="NCBI Taxonomy" id="42192"/>
    <lineage>
        <taxon>Eukaryota</taxon>
        <taxon>Metazoa</taxon>
        <taxon>Spiralia</taxon>
        <taxon>Lophotrochozoa</taxon>
        <taxon>Mollusca</taxon>
        <taxon>Bivalvia</taxon>
        <taxon>Autobranchia</taxon>
        <taxon>Pteriomorphia</taxon>
        <taxon>Mytilida</taxon>
        <taxon>Mytiloidea</taxon>
        <taxon>Mytilidae</taxon>
        <taxon>Mytilinae</taxon>
        <taxon>Mytilus</taxon>
    </lineage>
</organism>
<dbReference type="Pfam" id="PF13613">
    <property type="entry name" value="HTH_Tnp_4"/>
    <property type="match status" value="1"/>
</dbReference>
<dbReference type="Proteomes" id="UP000507470">
    <property type="component" value="Unassembled WGS sequence"/>
</dbReference>
<proteinExistence type="predicted"/>
<sequence length="365" mass="41298">MKLLVSCTVALVKRLKSDAFPSVFPWISTSTSNDRSVRQAKRSEAKGIVDSDSSESCEDMQANFPCDDDNVGNEIYYTAEPCVDVEMTVPNESMNVPSIDSSLTQTLTWPSLLSEQLSVENQFFLTLIKLRQHKTNFELSRLFNISETAVVNIWVTWVNFMSRQWREVKTFPDRDIVRFFSPHDFKTKFPSTRIIIDGTECPVMKPKSPIAQQSTFSTYKNRNTIKLLVGATPGGLVNYVSPAYGGSTSDRQICERSNLSSICDKGDSIMADKGFNVQDLFAPYDVSINIPTFFSKKEQNDWQKFLKDRAISSKRVHIERIIGLAKTYKILKAPLNITETKLASEITFVCFMLCNFKTCIIPETA</sequence>
<evidence type="ECO:0008006" key="7">
    <source>
        <dbReference type="Google" id="ProtNLM"/>
    </source>
</evidence>
<dbReference type="PANTHER" id="PTHR23080">
    <property type="entry name" value="THAP DOMAIN PROTEIN"/>
    <property type="match status" value="1"/>
</dbReference>
<accession>A0A6J7ZY30</accession>
<keyword evidence="6" id="KW-1185">Reference proteome</keyword>
<dbReference type="GO" id="GO:0046872">
    <property type="term" value="F:metal ion binding"/>
    <property type="evidence" value="ECO:0007669"/>
    <property type="project" value="UniProtKB-KW"/>
</dbReference>
<dbReference type="OrthoDB" id="6272738at2759"/>
<feature type="domain" description="DDE Tnp4" evidence="3">
    <location>
        <begin position="196"/>
        <end position="355"/>
    </location>
</feature>
<feature type="domain" description="Transposase Helix-turn-helix" evidence="4">
    <location>
        <begin position="116"/>
        <end position="161"/>
    </location>
</feature>
<evidence type="ECO:0000259" key="4">
    <source>
        <dbReference type="Pfam" id="PF13613"/>
    </source>
</evidence>
<comment type="cofactor">
    <cofactor evidence="1">
        <name>a divalent metal cation</name>
        <dbReference type="ChEBI" id="CHEBI:60240"/>
    </cofactor>
</comment>
<dbReference type="Pfam" id="PF13359">
    <property type="entry name" value="DDE_Tnp_4"/>
    <property type="match status" value="1"/>
</dbReference>
<reference evidence="5 6" key="1">
    <citation type="submission" date="2020-06" db="EMBL/GenBank/DDBJ databases">
        <authorList>
            <person name="Li R."/>
            <person name="Bekaert M."/>
        </authorList>
    </citation>
    <scope>NUCLEOTIDE SEQUENCE [LARGE SCALE GENOMIC DNA]</scope>
    <source>
        <strain evidence="6">wild</strain>
    </source>
</reference>
<dbReference type="InterPro" id="IPR027805">
    <property type="entry name" value="Transposase_HTH_dom"/>
</dbReference>